<keyword evidence="3 6" id="KW-0812">Transmembrane</keyword>
<dbReference type="RefSeq" id="WP_125164394.1">
    <property type="nucleotide sequence ID" value="NZ_CP034234.1"/>
</dbReference>
<evidence type="ECO:0000256" key="2">
    <source>
        <dbReference type="ARBA" id="ARBA00022475"/>
    </source>
</evidence>
<evidence type="ECO:0000256" key="1">
    <source>
        <dbReference type="ARBA" id="ARBA00004651"/>
    </source>
</evidence>
<dbReference type="GO" id="GO:0022857">
    <property type="term" value="F:transmembrane transporter activity"/>
    <property type="evidence" value="ECO:0007669"/>
    <property type="project" value="InterPro"/>
</dbReference>
<dbReference type="KEGG" id="eri:EEI45_05160"/>
<feature type="transmembrane region" description="Helical" evidence="6">
    <location>
        <begin position="282"/>
        <end position="298"/>
    </location>
</feature>
<keyword evidence="5 6" id="KW-0472">Membrane</keyword>
<evidence type="ECO:0000313" key="7">
    <source>
        <dbReference type="EMBL" id="AZK44217.1"/>
    </source>
</evidence>
<comment type="subcellular location">
    <subcellularLocation>
        <location evidence="1">Cell membrane</location>
        <topology evidence="1">Multi-pass membrane protein</topology>
    </subcellularLocation>
</comment>
<evidence type="ECO:0000313" key="8">
    <source>
        <dbReference type="Proteomes" id="UP000278804"/>
    </source>
</evidence>
<evidence type="ECO:0000256" key="4">
    <source>
        <dbReference type="ARBA" id="ARBA00022989"/>
    </source>
</evidence>
<gene>
    <name evidence="7" type="ORF">EEI45_05160</name>
</gene>
<feature type="transmembrane region" description="Helical" evidence="6">
    <location>
        <begin position="250"/>
        <end position="270"/>
    </location>
</feature>
<sequence>MNTLAFIVQQMLYVAIPLLVVSLGGLFSERGGIVNIALEGIMVFGTFFGVITLFFLQNHMSGQLLYIVAMLASILAGLAMGAVHAFAAINMNADQTISGTAINMFAPAFTVYIARLLYSVKEIPFRNEFLIRKVPFLSEIPIVGKLFFTNAYISTYIGIAILFIATFVIYKTRFGLRLRSAGENPHALDAAGGNVKRIRWAGVLISGALAGLGGLIITVPISTSFTGTANGYGFLALAILIFGQWRPKTIFFSSLFFALALTLSNVYSGIPFLNGLGIPDQVFKMLPYIATLVVLVFTSKKSAAPKAAGQPYDAGKR</sequence>
<dbReference type="EMBL" id="CP034234">
    <property type="protein sequence ID" value="AZK44217.1"/>
    <property type="molecule type" value="Genomic_DNA"/>
</dbReference>
<keyword evidence="4 6" id="KW-1133">Transmembrane helix</keyword>
<feature type="transmembrane region" description="Helical" evidence="6">
    <location>
        <begin position="200"/>
        <end position="219"/>
    </location>
</feature>
<dbReference type="GO" id="GO:0005886">
    <property type="term" value="C:plasma membrane"/>
    <property type="evidence" value="ECO:0007669"/>
    <property type="project" value="UniProtKB-SubCell"/>
</dbReference>
<organism evidence="7 8">
    <name type="scientific">Erysipelothrix piscisicarius</name>
    <dbReference type="NCBI Taxonomy" id="2485784"/>
    <lineage>
        <taxon>Bacteria</taxon>
        <taxon>Bacillati</taxon>
        <taxon>Bacillota</taxon>
        <taxon>Erysipelotrichia</taxon>
        <taxon>Erysipelotrichales</taxon>
        <taxon>Erysipelotrichaceae</taxon>
        <taxon>Erysipelothrix</taxon>
    </lineage>
</organism>
<evidence type="ECO:0000256" key="3">
    <source>
        <dbReference type="ARBA" id="ARBA00022692"/>
    </source>
</evidence>
<accession>A0A3S8RMV2</accession>
<reference evidence="7 8" key="1">
    <citation type="journal article" date="2020" name="Int. J. Syst. Evol. Microbiol.">
        <title>Description of Erysipelothrix piscisicarius sp. nov., an emergent fish pathogen, and assessment of virulence using a tiger barb (Puntigrus tetrazona) infection model.</title>
        <authorList>
            <person name="Pomaranski E.K."/>
            <person name="Griffin M.J."/>
            <person name="Camus A.C."/>
            <person name="Armwood A.R."/>
            <person name="Shelley J."/>
            <person name="Waldbieser G.C."/>
            <person name="LaFrentz B.R."/>
            <person name="Garcia J.C."/>
            <person name="Yanong R."/>
            <person name="Soto E."/>
        </authorList>
    </citation>
    <scope>NUCLEOTIDE SEQUENCE [LARGE SCALE GENOMIC DNA]</scope>
    <source>
        <strain evidence="7 8">15TAL0474</strain>
    </source>
</reference>
<evidence type="ECO:0000256" key="6">
    <source>
        <dbReference type="SAM" id="Phobius"/>
    </source>
</evidence>
<feature type="transmembrane region" description="Helical" evidence="6">
    <location>
        <begin position="63"/>
        <end position="89"/>
    </location>
</feature>
<dbReference type="AlphaFoldDB" id="A0A3S8RMV2"/>
<dbReference type="Proteomes" id="UP000278804">
    <property type="component" value="Chromosome"/>
</dbReference>
<keyword evidence="2" id="KW-1003">Cell membrane</keyword>
<feature type="transmembrane region" description="Helical" evidence="6">
    <location>
        <begin position="225"/>
        <end position="243"/>
    </location>
</feature>
<dbReference type="InterPro" id="IPR001851">
    <property type="entry name" value="ABC_transp_permease"/>
</dbReference>
<keyword evidence="8" id="KW-1185">Reference proteome</keyword>
<feature type="transmembrane region" description="Helical" evidence="6">
    <location>
        <begin position="151"/>
        <end position="170"/>
    </location>
</feature>
<feature type="transmembrane region" description="Helical" evidence="6">
    <location>
        <begin position="101"/>
        <end position="118"/>
    </location>
</feature>
<name>A0A3S8RMV2_9FIRM</name>
<feature type="transmembrane region" description="Helical" evidence="6">
    <location>
        <begin position="34"/>
        <end position="57"/>
    </location>
</feature>
<feature type="transmembrane region" description="Helical" evidence="6">
    <location>
        <begin position="6"/>
        <end position="27"/>
    </location>
</feature>
<protein>
    <submittedName>
        <fullName evidence="7">ABC transporter permease</fullName>
    </submittedName>
</protein>
<dbReference type="PANTHER" id="PTHR43370:SF1">
    <property type="entry name" value="GUANOSINE ABC TRANSPORTER PERMEASE PROTEIN NUPQ"/>
    <property type="match status" value="1"/>
</dbReference>
<dbReference type="PANTHER" id="PTHR43370">
    <property type="entry name" value="SUGAR ABC TRANSPORTER INTEGRAL MEMBRANE PROTEIN-RELATED"/>
    <property type="match status" value="1"/>
</dbReference>
<dbReference type="Pfam" id="PF02653">
    <property type="entry name" value="BPD_transp_2"/>
    <property type="match status" value="1"/>
</dbReference>
<dbReference type="CDD" id="cd06580">
    <property type="entry name" value="TM_PBP1_transp_TpRbsC_like"/>
    <property type="match status" value="1"/>
</dbReference>
<proteinExistence type="predicted"/>
<evidence type="ECO:0000256" key="5">
    <source>
        <dbReference type="ARBA" id="ARBA00023136"/>
    </source>
</evidence>